<dbReference type="PANTHER" id="PTHR34580">
    <property type="match status" value="1"/>
</dbReference>
<dbReference type="InterPro" id="IPR026881">
    <property type="entry name" value="WYL_dom"/>
</dbReference>
<dbReference type="InterPro" id="IPR036388">
    <property type="entry name" value="WH-like_DNA-bd_sf"/>
</dbReference>
<dbReference type="PROSITE" id="PS52050">
    <property type="entry name" value="WYL"/>
    <property type="match status" value="1"/>
</dbReference>
<dbReference type="InterPro" id="IPR051534">
    <property type="entry name" value="CBASS_pafABC_assoc_protein"/>
</dbReference>
<dbReference type="GO" id="GO:0003700">
    <property type="term" value="F:DNA-binding transcription factor activity"/>
    <property type="evidence" value="ECO:0007669"/>
    <property type="project" value="InterPro"/>
</dbReference>
<dbReference type="OrthoDB" id="9815009at2"/>
<dbReference type="Pfam" id="PF13280">
    <property type="entry name" value="WYL"/>
    <property type="match status" value="1"/>
</dbReference>
<gene>
    <name evidence="4" type="ORF">SAMN02927921_00742</name>
</gene>
<proteinExistence type="predicted"/>
<keyword evidence="2" id="KW-0804">Transcription</keyword>
<dbReference type="SUPFAM" id="SSF46785">
    <property type="entry name" value="Winged helix' DNA-binding domain"/>
    <property type="match status" value="1"/>
</dbReference>
<dbReference type="Pfam" id="PF08279">
    <property type="entry name" value="HTH_11"/>
    <property type="match status" value="1"/>
</dbReference>
<name>A0A1K1MQM5_9FLAO</name>
<dbReference type="Gene3D" id="1.10.10.10">
    <property type="entry name" value="Winged helix-like DNA-binding domain superfamily/Winged helix DNA-binding domain"/>
    <property type="match status" value="1"/>
</dbReference>
<dbReference type="AlphaFoldDB" id="A0A1K1MQM5"/>
<sequence>MNENDTKRLSRLTAILIQLQTKRLLTATELADKFSVSIRTIYRDIRALEQAGVPIVAEDGKGYTLMEGYRVPPVMFTEAQANALITAEQLVLKNKDTSFIKDYKEAIDKIKAVLKYNVKDKANLLSERLQFRQNNNNEKTSNYLSDLQFALTNFRLTEIKYTNEAQENTSRTIEPFALYSTQENWLLIAFCQLRKEYRAFRLDRIKQLRILNDTFNPYKITLEEYFEMCREKYFPNP</sequence>
<dbReference type="PANTHER" id="PTHR34580:SF1">
    <property type="entry name" value="PROTEIN PAFC"/>
    <property type="match status" value="1"/>
</dbReference>
<dbReference type="RefSeq" id="WP_072316017.1">
    <property type="nucleotide sequence ID" value="NZ_FPJE01000003.1"/>
</dbReference>
<evidence type="ECO:0000313" key="5">
    <source>
        <dbReference type="Proteomes" id="UP000182248"/>
    </source>
</evidence>
<dbReference type="InterPro" id="IPR013196">
    <property type="entry name" value="HTH_11"/>
</dbReference>
<keyword evidence="5" id="KW-1185">Reference proteome</keyword>
<keyword evidence="1" id="KW-0805">Transcription regulation</keyword>
<reference evidence="4 5" key="1">
    <citation type="submission" date="2016-11" db="EMBL/GenBank/DDBJ databases">
        <authorList>
            <person name="Jaros S."/>
            <person name="Januszkiewicz K."/>
            <person name="Wedrychowicz H."/>
        </authorList>
    </citation>
    <scope>NUCLEOTIDE SEQUENCE [LARGE SCALE GENOMIC DNA]</scope>
    <source>
        <strain evidence="4 5">CGMCC 1.12145</strain>
    </source>
</reference>
<dbReference type="Proteomes" id="UP000182248">
    <property type="component" value="Unassembled WGS sequence"/>
</dbReference>
<dbReference type="PROSITE" id="PS51000">
    <property type="entry name" value="HTH_DEOR_2"/>
    <property type="match status" value="1"/>
</dbReference>
<evidence type="ECO:0000259" key="3">
    <source>
        <dbReference type="PROSITE" id="PS51000"/>
    </source>
</evidence>
<dbReference type="EMBL" id="FPJE01000003">
    <property type="protein sequence ID" value="SFW25492.1"/>
    <property type="molecule type" value="Genomic_DNA"/>
</dbReference>
<dbReference type="STRING" id="1150368.SAMN02927921_00742"/>
<organism evidence="4 5">
    <name type="scientific">Sinomicrobium oceani</name>
    <dbReference type="NCBI Taxonomy" id="1150368"/>
    <lineage>
        <taxon>Bacteria</taxon>
        <taxon>Pseudomonadati</taxon>
        <taxon>Bacteroidota</taxon>
        <taxon>Flavobacteriia</taxon>
        <taxon>Flavobacteriales</taxon>
        <taxon>Flavobacteriaceae</taxon>
        <taxon>Sinomicrobium</taxon>
    </lineage>
</organism>
<dbReference type="InterPro" id="IPR036390">
    <property type="entry name" value="WH_DNA-bd_sf"/>
</dbReference>
<dbReference type="InterPro" id="IPR001034">
    <property type="entry name" value="DeoR_HTH"/>
</dbReference>
<accession>A0A1K1MQM5</accession>
<evidence type="ECO:0000256" key="1">
    <source>
        <dbReference type="ARBA" id="ARBA00023015"/>
    </source>
</evidence>
<feature type="domain" description="HTH deoR-type" evidence="3">
    <location>
        <begin position="8"/>
        <end position="63"/>
    </location>
</feature>
<evidence type="ECO:0000313" key="4">
    <source>
        <dbReference type="EMBL" id="SFW25492.1"/>
    </source>
</evidence>
<evidence type="ECO:0000256" key="2">
    <source>
        <dbReference type="ARBA" id="ARBA00023163"/>
    </source>
</evidence>
<protein>
    <submittedName>
        <fullName evidence="4">WYL domain-containing protein</fullName>
    </submittedName>
</protein>